<dbReference type="PANTHER" id="PTHR23501">
    <property type="entry name" value="MAJOR FACILITATOR SUPERFAMILY"/>
    <property type="match status" value="1"/>
</dbReference>
<dbReference type="Gene3D" id="1.20.1250.20">
    <property type="entry name" value="MFS general substrate transporter like domains"/>
    <property type="match status" value="1"/>
</dbReference>
<feature type="transmembrane region" description="Helical" evidence="10">
    <location>
        <begin position="328"/>
        <end position="349"/>
    </location>
</feature>
<dbReference type="FunFam" id="1.20.1250.20:FF:000196">
    <property type="entry name" value="MFS toxin efflux pump (AflT)"/>
    <property type="match status" value="1"/>
</dbReference>
<dbReference type="PROSITE" id="PS50850">
    <property type="entry name" value="MFS"/>
    <property type="match status" value="1"/>
</dbReference>
<evidence type="ECO:0000256" key="9">
    <source>
        <dbReference type="SAM" id="MobiDB-lite"/>
    </source>
</evidence>
<dbReference type="AlphaFoldDB" id="U4LIH2"/>
<evidence type="ECO:0000256" key="4">
    <source>
        <dbReference type="ARBA" id="ARBA00022475"/>
    </source>
</evidence>
<dbReference type="GO" id="GO:0005886">
    <property type="term" value="C:plasma membrane"/>
    <property type="evidence" value="ECO:0007669"/>
    <property type="project" value="UniProtKB-SubCell"/>
</dbReference>
<evidence type="ECO:0000259" key="11">
    <source>
        <dbReference type="PROSITE" id="PS50850"/>
    </source>
</evidence>
<feature type="transmembrane region" description="Helical" evidence="10">
    <location>
        <begin position="218"/>
        <end position="238"/>
    </location>
</feature>
<protein>
    <submittedName>
        <fullName evidence="12">Similar to Putative HC-toxin efflux carrier TOXA acc. no. Q00357</fullName>
    </submittedName>
</protein>
<accession>U4LIH2</accession>
<dbReference type="FunFam" id="1.20.1720.10:FF:000012">
    <property type="entry name" value="MFS toxin efflux pump (AflT)"/>
    <property type="match status" value="1"/>
</dbReference>
<dbReference type="eggNOG" id="KOG0254">
    <property type="taxonomic scope" value="Eukaryota"/>
</dbReference>
<dbReference type="OrthoDB" id="10021397at2759"/>
<evidence type="ECO:0000256" key="7">
    <source>
        <dbReference type="ARBA" id="ARBA00023136"/>
    </source>
</evidence>
<feature type="transmembrane region" description="Helical" evidence="10">
    <location>
        <begin position="369"/>
        <end position="389"/>
    </location>
</feature>
<dbReference type="InterPro" id="IPR020846">
    <property type="entry name" value="MFS_dom"/>
</dbReference>
<evidence type="ECO:0000256" key="1">
    <source>
        <dbReference type="ARBA" id="ARBA00004651"/>
    </source>
</evidence>
<dbReference type="Pfam" id="PF07690">
    <property type="entry name" value="MFS_1"/>
    <property type="match status" value="1"/>
</dbReference>
<dbReference type="PANTHER" id="PTHR23501:SF199">
    <property type="entry name" value="MFS EFFLUX TRANSPORTER INPD-RELATED"/>
    <property type="match status" value="1"/>
</dbReference>
<feature type="domain" description="Major facilitator superfamily (MFS) profile" evidence="11">
    <location>
        <begin position="65"/>
        <end position="563"/>
    </location>
</feature>
<keyword evidence="13" id="KW-1185">Reference proteome</keyword>
<dbReference type="OMA" id="WCILAFG"/>
<evidence type="ECO:0000313" key="12">
    <source>
        <dbReference type="EMBL" id="CCX31884.1"/>
    </source>
</evidence>
<keyword evidence="6 10" id="KW-1133">Transmembrane helix</keyword>
<dbReference type="Proteomes" id="UP000018144">
    <property type="component" value="Unassembled WGS sequence"/>
</dbReference>
<keyword evidence="5 10" id="KW-0812">Transmembrane</keyword>
<evidence type="ECO:0000256" key="10">
    <source>
        <dbReference type="SAM" id="Phobius"/>
    </source>
</evidence>
<organism evidence="12 13">
    <name type="scientific">Pyronema omphalodes (strain CBS 100304)</name>
    <name type="common">Pyronema confluens</name>
    <dbReference type="NCBI Taxonomy" id="1076935"/>
    <lineage>
        <taxon>Eukaryota</taxon>
        <taxon>Fungi</taxon>
        <taxon>Dikarya</taxon>
        <taxon>Ascomycota</taxon>
        <taxon>Pezizomycotina</taxon>
        <taxon>Pezizomycetes</taxon>
        <taxon>Pezizales</taxon>
        <taxon>Pyronemataceae</taxon>
        <taxon>Pyronema</taxon>
    </lineage>
</organism>
<feature type="transmembrane region" description="Helical" evidence="10">
    <location>
        <begin position="531"/>
        <end position="551"/>
    </location>
</feature>
<feature type="transmembrane region" description="Helical" evidence="10">
    <location>
        <begin position="160"/>
        <end position="180"/>
    </location>
</feature>
<name>U4LIH2_PYROM</name>
<evidence type="ECO:0000256" key="3">
    <source>
        <dbReference type="ARBA" id="ARBA00022448"/>
    </source>
</evidence>
<dbReference type="FunFam" id="1.20.1250.20:FF:000489">
    <property type="entry name" value="MFS general substrate transporter"/>
    <property type="match status" value="1"/>
</dbReference>
<dbReference type="GO" id="GO:0022857">
    <property type="term" value="F:transmembrane transporter activity"/>
    <property type="evidence" value="ECO:0007669"/>
    <property type="project" value="InterPro"/>
</dbReference>
<gene>
    <name evidence="12" type="ORF">PCON_11961</name>
</gene>
<evidence type="ECO:0000313" key="13">
    <source>
        <dbReference type="Proteomes" id="UP000018144"/>
    </source>
</evidence>
<keyword evidence="8" id="KW-0325">Glycoprotein</keyword>
<feature type="transmembrane region" description="Helical" evidence="10">
    <location>
        <begin position="453"/>
        <end position="474"/>
    </location>
</feature>
<feature type="transmembrane region" description="Helical" evidence="10">
    <location>
        <begin position="59"/>
        <end position="79"/>
    </location>
</feature>
<evidence type="ECO:0000256" key="5">
    <source>
        <dbReference type="ARBA" id="ARBA00022692"/>
    </source>
</evidence>
<feature type="transmembrane region" description="Helical" evidence="10">
    <location>
        <begin position="100"/>
        <end position="118"/>
    </location>
</feature>
<dbReference type="EMBL" id="HF935702">
    <property type="protein sequence ID" value="CCX31884.1"/>
    <property type="molecule type" value="Genomic_DNA"/>
</dbReference>
<dbReference type="SUPFAM" id="SSF103473">
    <property type="entry name" value="MFS general substrate transporter"/>
    <property type="match status" value="1"/>
</dbReference>
<evidence type="ECO:0000256" key="6">
    <source>
        <dbReference type="ARBA" id="ARBA00022989"/>
    </source>
</evidence>
<feature type="compositionally biased region" description="Polar residues" evidence="9">
    <location>
        <begin position="1"/>
        <end position="28"/>
    </location>
</feature>
<feature type="transmembrane region" description="Helical" evidence="10">
    <location>
        <begin position="124"/>
        <end position="148"/>
    </location>
</feature>
<feature type="transmembrane region" description="Helical" evidence="10">
    <location>
        <begin position="395"/>
        <end position="415"/>
    </location>
</feature>
<evidence type="ECO:0000256" key="8">
    <source>
        <dbReference type="ARBA" id="ARBA00023180"/>
    </source>
</evidence>
<dbReference type="InterPro" id="IPR036259">
    <property type="entry name" value="MFS_trans_sf"/>
</dbReference>
<feature type="transmembrane region" description="Helical" evidence="10">
    <location>
        <begin position="291"/>
        <end position="308"/>
    </location>
</feature>
<keyword evidence="3" id="KW-0813">Transport</keyword>
<dbReference type="InterPro" id="IPR011701">
    <property type="entry name" value="MFS"/>
</dbReference>
<keyword evidence="4" id="KW-1003">Cell membrane</keyword>
<keyword evidence="7 10" id="KW-0472">Membrane</keyword>
<evidence type="ECO:0000256" key="2">
    <source>
        <dbReference type="ARBA" id="ARBA00007520"/>
    </source>
</evidence>
<feature type="transmembrane region" description="Helical" evidence="10">
    <location>
        <begin position="186"/>
        <end position="206"/>
    </location>
</feature>
<feature type="transmembrane region" description="Helical" evidence="10">
    <location>
        <begin position="258"/>
        <end position="279"/>
    </location>
</feature>
<dbReference type="CDD" id="cd17502">
    <property type="entry name" value="MFS_Azr1_MDR_like"/>
    <property type="match status" value="1"/>
</dbReference>
<comment type="similarity">
    <text evidence="2">Belongs to the major facilitator superfamily. TCR/Tet family.</text>
</comment>
<feature type="region of interest" description="Disordered" evidence="9">
    <location>
        <begin position="1"/>
        <end position="54"/>
    </location>
</feature>
<comment type="subcellular location">
    <subcellularLocation>
        <location evidence="1">Cell membrane</location>
        <topology evidence="1">Multi-pass membrane protein</topology>
    </subcellularLocation>
</comment>
<reference evidence="12 13" key="1">
    <citation type="journal article" date="2013" name="PLoS Genet.">
        <title>The genome and development-dependent transcriptomes of Pyronema confluens: a window into fungal evolution.</title>
        <authorList>
            <person name="Traeger S."/>
            <person name="Altegoer F."/>
            <person name="Freitag M."/>
            <person name="Gabaldon T."/>
            <person name="Kempken F."/>
            <person name="Kumar A."/>
            <person name="Marcet-Houben M."/>
            <person name="Poggeler S."/>
            <person name="Stajich J.E."/>
            <person name="Nowrousian M."/>
        </authorList>
    </citation>
    <scope>NUCLEOTIDE SEQUENCE [LARGE SCALE GENOMIC DNA]</scope>
    <source>
        <strain evidence="13">CBS 100304</strain>
        <tissue evidence="12">Vegetative mycelium</tissue>
    </source>
</reference>
<sequence>MASAAQTLADSSADMSEKAVSTRSQSPTVLAAGQEKQEQKSAEASSTGSTDEDVEYPNASALALITLALCLAVFLVALDQTIIATAIPKITDEFKTINDVGWYGSGYMLTMCSFQLLYGKIYTYYSIKWCFLGAVALFEVGSLICGAAPNSEALIIGRAVAGLGCAGIFSGSLIILSLSVPVRNRPIYTGLIGGMFGIASVAGPLMGGAFTDHVSWRWCFYINLPLGAVTIFGIAIFFKPPKRNKVDGLTWQQKLSEFDTPGTLVLLPAIVSLLLALQWGGSKYPWKSGRIIGLLCTFGILAIIFAVIQFKRGDRATIPPRILKQRSIGSGVFVSFGVGSAFLLLVYFLPIWFQAIQNVSATQSGIRNLPLILSVTIFSIAAGGLTTAFGYYTPFVYLGTVLVAIGAGLLTTFEVDTPASKWIGYQILAGAGVGLTMQQPMIAAQTVLTMDDIPVGSAIIIFFQTLGGALFISVGQNVFSNKLMEGIIARIPDVNPMIIQSAGATSLAKFFTPEQLPLVLQAYNEAITKSFVASVAMAVLAVFGGLGMEWVSVKGKKIEMVAA</sequence>
<proteinExistence type="inferred from homology"/>